<evidence type="ECO:0000313" key="3">
    <source>
        <dbReference type="EMBL" id="CAI2365832.1"/>
    </source>
</evidence>
<keyword evidence="4" id="KW-1185">Reference proteome</keyword>
<comment type="caution">
    <text evidence="3">The sequence shown here is derived from an EMBL/GenBank/DDBJ whole genome shotgun (WGS) entry which is preliminary data.</text>
</comment>
<accession>A0AAD1X7C4</accession>
<reference evidence="3" key="1">
    <citation type="submission" date="2023-07" db="EMBL/GenBank/DDBJ databases">
        <authorList>
            <consortium name="AG Swart"/>
            <person name="Singh M."/>
            <person name="Singh A."/>
            <person name="Seah K."/>
            <person name="Emmerich C."/>
        </authorList>
    </citation>
    <scope>NUCLEOTIDE SEQUENCE</scope>
    <source>
        <strain evidence="3">DP1</strain>
    </source>
</reference>
<dbReference type="InterPro" id="IPR006615">
    <property type="entry name" value="Pept_C19_DUSP"/>
</dbReference>
<name>A0AAD1X7C4_EUPCR</name>
<evidence type="ECO:0000256" key="1">
    <source>
        <dbReference type="SAM" id="MobiDB-lite"/>
    </source>
</evidence>
<dbReference type="Gene3D" id="3.30.2230.10">
    <property type="entry name" value="DUSP-like"/>
    <property type="match status" value="1"/>
</dbReference>
<dbReference type="GO" id="GO:0004843">
    <property type="term" value="F:cysteine-type deubiquitinase activity"/>
    <property type="evidence" value="ECO:0007669"/>
    <property type="project" value="InterPro"/>
</dbReference>
<dbReference type="InterPro" id="IPR035927">
    <property type="entry name" value="DUSP-like_sf"/>
</dbReference>
<dbReference type="SUPFAM" id="SSF143791">
    <property type="entry name" value="DUSP-like"/>
    <property type="match status" value="1"/>
</dbReference>
<dbReference type="PROSITE" id="PS51283">
    <property type="entry name" value="DUSP"/>
    <property type="match status" value="1"/>
</dbReference>
<feature type="region of interest" description="Disordered" evidence="1">
    <location>
        <begin position="131"/>
        <end position="152"/>
    </location>
</feature>
<organism evidence="3 4">
    <name type="scientific">Euplotes crassus</name>
    <dbReference type="NCBI Taxonomy" id="5936"/>
    <lineage>
        <taxon>Eukaryota</taxon>
        <taxon>Sar</taxon>
        <taxon>Alveolata</taxon>
        <taxon>Ciliophora</taxon>
        <taxon>Intramacronucleata</taxon>
        <taxon>Spirotrichea</taxon>
        <taxon>Hypotrichia</taxon>
        <taxon>Euplotida</taxon>
        <taxon>Euplotidae</taxon>
        <taxon>Moneuplotes</taxon>
    </lineage>
</organism>
<dbReference type="AlphaFoldDB" id="A0AAD1X7C4"/>
<gene>
    <name evidence="3" type="ORF">ECRASSUSDP1_LOCUS7113</name>
</gene>
<proteinExistence type="predicted"/>
<dbReference type="EMBL" id="CAMPGE010006917">
    <property type="protein sequence ID" value="CAI2365832.1"/>
    <property type="molecule type" value="Genomic_DNA"/>
</dbReference>
<sequence length="468" mass="53876">MINSTRASVKKAPKVTKKNSLRVSTKLSNVLQTEVVKIIQGCLTPFETQISDLKSELACLRNKLEDALNLTKIPPKQYENNEYNSIKPGKKAKAPCNNLQKFRARSYAKKISSASKNLHICDEDSVTSFRKQRFNPSERGPSLNTSGMKTYKPKRRASKALLDFKSADKETRRTQMSYKAIPIMQTQSKLKLEEKKRTMHEKTLLVFPESPMKPFSAKKPSTTKGIKDLKRSMSETQWEHKRFLKNREETNLEAIFTATLSDSRDEETCHCDESVTSSQLTSCSKYCKFLSPDQQLEIITTETASPANSLELEYAINSDWWRTWCDYVNVEFLQISNSLKFSLKKPLCAKKVLQNQFQQTPSDEEDIGDKPNHIDLDGLRSSVSSHDQGILNSYNSITKDRPKEPLLYPEDLYQRPGMICNKPICDKRIDGNIRLLENLQEVHDYVRVSQKAWSYLKAWYGYDHELWI</sequence>
<protein>
    <recommendedName>
        <fullName evidence="2">DUSP domain-containing protein</fullName>
    </recommendedName>
</protein>
<evidence type="ECO:0000259" key="2">
    <source>
        <dbReference type="PROSITE" id="PS51283"/>
    </source>
</evidence>
<feature type="domain" description="DUSP" evidence="2">
    <location>
        <begin position="290"/>
        <end position="468"/>
    </location>
</feature>
<dbReference type="Proteomes" id="UP001295684">
    <property type="component" value="Unassembled WGS sequence"/>
</dbReference>
<evidence type="ECO:0000313" key="4">
    <source>
        <dbReference type="Proteomes" id="UP001295684"/>
    </source>
</evidence>
<dbReference type="Pfam" id="PF06337">
    <property type="entry name" value="DUSP"/>
    <property type="match status" value="1"/>
</dbReference>